<comment type="caution">
    <text evidence="1">The sequence shown here is derived from an EMBL/GenBank/DDBJ whole genome shotgun (WGS) entry which is preliminary data.</text>
</comment>
<keyword evidence="2" id="KW-1185">Reference proteome</keyword>
<organism evidence="1 2">
    <name type="scientific">Trifolium medium</name>
    <dbReference type="NCBI Taxonomy" id="97028"/>
    <lineage>
        <taxon>Eukaryota</taxon>
        <taxon>Viridiplantae</taxon>
        <taxon>Streptophyta</taxon>
        <taxon>Embryophyta</taxon>
        <taxon>Tracheophyta</taxon>
        <taxon>Spermatophyta</taxon>
        <taxon>Magnoliopsida</taxon>
        <taxon>eudicotyledons</taxon>
        <taxon>Gunneridae</taxon>
        <taxon>Pentapetalae</taxon>
        <taxon>rosids</taxon>
        <taxon>fabids</taxon>
        <taxon>Fabales</taxon>
        <taxon>Fabaceae</taxon>
        <taxon>Papilionoideae</taxon>
        <taxon>50 kb inversion clade</taxon>
        <taxon>NPAAA clade</taxon>
        <taxon>Hologalegina</taxon>
        <taxon>IRL clade</taxon>
        <taxon>Trifolieae</taxon>
        <taxon>Trifolium</taxon>
    </lineage>
</organism>
<name>A0A392MYD3_9FABA</name>
<reference evidence="1 2" key="1">
    <citation type="journal article" date="2018" name="Front. Plant Sci.">
        <title>Red Clover (Trifolium pratense) and Zigzag Clover (T. medium) - A Picture of Genomic Similarities and Differences.</title>
        <authorList>
            <person name="Dluhosova J."/>
            <person name="Istvanek J."/>
            <person name="Nedelnik J."/>
            <person name="Repkova J."/>
        </authorList>
    </citation>
    <scope>NUCLEOTIDE SEQUENCE [LARGE SCALE GENOMIC DNA]</scope>
    <source>
        <strain evidence="2">cv. 10/8</strain>
        <tissue evidence="1">Leaf</tissue>
    </source>
</reference>
<dbReference type="AlphaFoldDB" id="A0A392MYD3"/>
<evidence type="ECO:0000313" key="2">
    <source>
        <dbReference type="Proteomes" id="UP000265520"/>
    </source>
</evidence>
<protein>
    <submittedName>
        <fullName evidence="1">Uncharacterized protein</fullName>
    </submittedName>
</protein>
<dbReference type="Proteomes" id="UP000265520">
    <property type="component" value="Unassembled WGS sequence"/>
</dbReference>
<evidence type="ECO:0000313" key="1">
    <source>
        <dbReference type="EMBL" id="MCH92521.1"/>
    </source>
</evidence>
<sequence length="63" mass="7402">MVCGMMGVGRDVNMKEKLNIRLIEVAAVVVGNSCKYHEKHEHNVDMKENLGWVYWVKLVRWKE</sequence>
<proteinExistence type="predicted"/>
<dbReference type="EMBL" id="LXQA010022870">
    <property type="protein sequence ID" value="MCH92521.1"/>
    <property type="molecule type" value="Genomic_DNA"/>
</dbReference>
<accession>A0A392MYD3</accession>